<organism evidence="3 4">
    <name type="scientific">Piedraia hortae CBS 480.64</name>
    <dbReference type="NCBI Taxonomy" id="1314780"/>
    <lineage>
        <taxon>Eukaryota</taxon>
        <taxon>Fungi</taxon>
        <taxon>Dikarya</taxon>
        <taxon>Ascomycota</taxon>
        <taxon>Pezizomycotina</taxon>
        <taxon>Dothideomycetes</taxon>
        <taxon>Dothideomycetidae</taxon>
        <taxon>Capnodiales</taxon>
        <taxon>Piedraiaceae</taxon>
        <taxon>Piedraia</taxon>
    </lineage>
</organism>
<protein>
    <submittedName>
        <fullName evidence="3">LIP-domain-containing protein</fullName>
    </submittedName>
</protein>
<dbReference type="GO" id="GO:0016042">
    <property type="term" value="P:lipid catabolic process"/>
    <property type="evidence" value="ECO:0007669"/>
    <property type="project" value="UniProtKB-UniRule"/>
</dbReference>
<evidence type="ECO:0000256" key="1">
    <source>
        <dbReference type="ARBA" id="ARBA00022801"/>
    </source>
</evidence>
<dbReference type="PANTHER" id="PTHR34853:SF5">
    <property type="entry name" value="LIP-DOMAIN-CONTAINING PROTEIN-RELATED"/>
    <property type="match status" value="1"/>
</dbReference>
<accession>A0A6A7BR57</accession>
<dbReference type="InterPro" id="IPR029058">
    <property type="entry name" value="AB_hydrolase_fold"/>
</dbReference>
<dbReference type="EMBL" id="MU006047">
    <property type="protein sequence ID" value="KAF2857367.1"/>
    <property type="molecule type" value="Genomic_DNA"/>
</dbReference>
<proteinExistence type="inferred from homology"/>
<dbReference type="PIRSF" id="PIRSF029171">
    <property type="entry name" value="Esterase_LipA"/>
    <property type="match status" value="1"/>
</dbReference>
<evidence type="ECO:0000313" key="3">
    <source>
        <dbReference type="EMBL" id="KAF2857367.1"/>
    </source>
</evidence>
<dbReference type="PANTHER" id="PTHR34853">
    <property type="match status" value="1"/>
</dbReference>
<dbReference type="GO" id="GO:0004806">
    <property type="term" value="F:triacylglycerol lipase activity"/>
    <property type="evidence" value="ECO:0007669"/>
    <property type="project" value="UniProtKB-UniRule"/>
</dbReference>
<keyword evidence="2" id="KW-0732">Signal</keyword>
<dbReference type="Gene3D" id="1.10.260.130">
    <property type="match status" value="1"/>
</dbReference>
<evidence type="ECO:0000313" key="4">
    <source>
        <dbReference type="Proteomes" id="UP000799421"/>
    </source>
</evidence>
<reference evidence="3" key="1">
    <citation type="journal article" date="2020" name="Stud. Mycol.">
        <title>101 Dothideomycetes genomes: a test case for predicting lifestyles and emergence of pathogens.</title>
        <authorList>
            <person name="Haridas S."/>
            <person name="Albert R."/>
            <person name="Binder M."/>
            <person name="Bloem J."/>
            <person name="Labutti K."/>
            <person name="Salamov A."/>
            <person name="Andreopoulos B."/>
            <person name="Baker S."/>
            <person name="Barry K."/>
            <person name="Bills G."/>
            <person name="Bluhm B."/>
            <person name="Cannon C."/>
            <person name="Castanera R."/>
            <person name="Culley D."/>
            <person name="Daum C."/>
            <person name="Ezra D."/>
            <person name="Gonzalez J."/>
            <person name="Henrissat B."/>
            <person name="Kuo A."/>
            <person name="Liang C."/>
            <person name="Lipzen A."/>
            <person name="Lutzoni F."/>
            <person name="Magnuson J."/>
            <person name="Mondo S."/>
            <person name="Nolan M."/>
            <person name="Ohm R."/>
            <person name="Pangilinan J."/>
            <person name="Park H.-J."/>
            <person name="Ramirez L."/>
            <person name="Alfaro M."/>
            <person name="Sun H."/>
            <person name="Tritt A."/>
            <person name="Yoshinaga Y."/>
            <person name="Zwiers L.-H."/>
            <person name="Turgeon B."/>
            <person name="Goodwin S."/>
            <person name="Spatafora J."/>
            <person name="Crous P."/>
            <person name="Grigoriev I."/>
        </authorList>
    </citation>
    <scope>NUCLEOTIDE SEQUENCE</scope>
    <source>
        <strain evidence="3">CBS 480.64</strain>
    </source>
</reference>
<dbReference type="InterPro" id="IPR005152">
    <property type="entry name" value="Lipase_secreted"/>
</dbReference>
<feature type="signal peptide" evidence="2">
    <location>
        <begin position="1"/>
        <end position="20"/>
    </location>
</feature>
<name>A0A6A7BR57_9PEZI</name>
<feature type="chain" id="PRO_5025720409" evidence="2">
    <location>
        <begin position="21"/>
        <end position="456"/>
    </location>
</feature>
<evidence type="ECO:0000256" key="2">
    <source>
        <dbReference type="PIRNR" id="PIRNR029171"/>
    </source>
</evidence>
<dbReference type="AlphaFoldDB" id="A0A6A7BR57"/>
<keyword evidence="4" id="KW-1185">Reference proteome</keyword>
<comment type="similarity">
    <text evidence="2">Belongs to the AB hydrolase superfamily. Lipase family.</text>
</comment>
<dbReference type="SUPFAM" id="SSF53474">
    <property type="entry name" value="alpha/beta-Hydrolases"/>
    <property type="match status" value="1"/>
</dbReference>
<dbReference type="OrthoDB" id="2373480at2759"/>
<sequence>MLNLRNLAGLLLLNTSVALGALLPDLDPFYRPPAGYESKAPGAVLRSRLIVPSFSGVVIAPVEAHQLLYRTSAIDGSAISTVTTIFKPLAGAKTDRFISFQTAYDSAATRCDPSYTYQLGSLVTSDLITEVEEFLIQAYLLSGYIVVSSDYEGPEAAFGAGRLAGMGVLDSMRAVINYGGPLGLTAQNPMIVGTGYSGGSIATGWAASLQPKYAPELNIKGWSMGGTPANLTGTAYYVDGTVFAGFLPPALVGLSRTSTYGSSIQSVFSQDITTAGNAALDFASKNCGPDDVIALAFKSILSTNFQKLGSSFFSQPQIAAVLAKQTMGVNPDETPKPPVYMYHAPGDEIIPYNDAHTTFNAWCADGASVTFNTVKDGGHATTEIVGFPQSFKFVTGAFSATPTSGCNEITSTEDLEPLALGLNLEPITVKLINALNIAGHQDINIKNDPSTLKKTT</sequence>
<dbReference type="Proteomes" id="UP000799421">
    <property type="component" value="Unassembled WGS sequence"/>
</dbReference>
<keyword evidence="1" id="KW-0378">Hydrolase</keyword>
<dbReference type="Gene3D" id="3.40.50.1820">
    <property type="entry name" value="alpha/beta hydrolase"/>
    <property type="match status" value="1"/>
</dbReference>
<gene>
    <name evidence="3" type="ORF">K470DRAFT_177142</name>
</gene>
<dbReference type="Pfam" id="PF03583">
    <property type="entry name" value="LIP"/>
    <property type="match status" value="1"/>
</dbReference>